<dbReference type="InterPro" id="IPR050808">
    <property type="entry name" value="Phage_Integrase"/>
</dbReference>
<feature type="domain" description="Core-binding (CB)" evidence="5">
    <location>
        <begin position="135"/>
        <end position="215"/>
    </location>
</feature>
<dbReference type="InterPro" id="IPR025166">
    <property type="entry name" value="Integrase_DNA_bind_dom"/>
</dbReference>
<dbReference type="SUPFAM" id="SSF56349">
    <property type="entry name" value="DNA breaking-rejoining enzymes"/>
    <property type="match status" value="1"/>
</dbReference>
<dbReference type="Gene3D" id="1.10.150.130">
    <property type="match status" value="1"/>
</dbReference>
<dbReference type="AlphaFoldDB" id="A0A558RAY6"/>
<evidence type="ECO:0000256" key="4">
    <source>
        <dbReference type="PROSITE-ProRule" id="PRU01248"/>
    </source>
</evidence>
<dbReference type="InterPro" id="IPR044068">
    <property type="entry name" value="CB"/>
</dbReference>
<evidence type="ECO:0000313" key="6">
    <source>
        <dbReference type="EMBL" id="TVV76567.1"/>
    </source>
</evidence>
<dbReference type="Proteomes" id="UP000318681">
    <property type="component" value="Unassembled WGS sequence"/>
</dbReference>
<evidence type="ECO:0000259" key="5">
    <source>
        <dbReference type="PROSITE" id="PS51900"/>
    </source>
</evidence>
<evidence type="ECO:0000256" key="2">
    <source>
        <dbReference type="ARBA" id="ARBA00022908"/>
    </source>
</evidence>
<keyword evidence="2" id="KW-0229">DNA integration</keyword>
<proteinExistence type="inferred from homology"/>
<comment type="caution">
    <text evidence="6">The sequence shown here is derived from an EMBL/GenBank/DDBJ whole genome shotgun (WGS) entry which is preliminary data.</text>
</comment>
<reference evidence="6 7" key="1">
    <citation type="submission" date="2019-07" db="EMBL/GenBank/DDBJ databases">
        <title>Sphingomonas solaris sp. nov., isolated from a solar panel from Boston, Massachusetts.</title>
        <authorList>
            <person name="Tanner K."/>
            <person name="Pascual J."/>
            <person name="Mancuso C."/>
            <person name="Pereto J."/>
            <person name="Khalil A."/>
            <person name="Vilanova C."/>
        </authorList>
    </citation>
    <scope>NUCLEOTIDE SEQUENCE [LARGE SCALE GENOMIC DNA]</scope>
    <source>
        <strain evidence="6 7">R4DWN</strain>
    </source>
</reference>
<sequence>MTIPVCQNWEIEVTLHAPKRRDKTTARINKSTVDGMVPPAAGTRSVLWDTELKCFGVRITANGVRTYVLRYRMGGADTPQRMLTIGRHGSPWTAELARKRAVELLSQVRLGTDNVAARDAAKATAVADVAARADRMFAAFADIWIKEHVQRDRLRSETDIKGVVERDLKPALTSKTIDEITKADVTAILNAIGDRSEAAANKAHKWLRAMYNWMIEKGHIDRSPLHRMGRPYKEGERTRVLRLGELVVLWVALEAVAEPFRLPRRYPILQRPLSWRHLQALPSADVDQGQHRCRRVRSRACERPQIVCGAIPIHDVTLSGQPRKVEDMRVAASQPYIVQRTFGESTARLHPDRRDGPQRCAQVDFRPRGAQHFTRARRCQNRKLQRTRRRRLPVPQIGHEGRNLNIRQRRMVAARKPLPLG</sequence>
<dbReference type="InterPro" id="IPR011010">
    <property type="entry name" value="DNA_brk_join_enz"/>
</dbReference>
<dbReference type="Pfam" id="PF13356">
    <property type="entry name" value="Arm-DNA-bind_3"/>
    <property type="match status" value="1"/>
</dbReference>
<dbReference type="OrthoDB" id="7615137at2"/>
<dbReference type="PROSITE" id="PS51900">
    <property type="entry name" value="CB"/>
    <property type="match status" value="1"/>
</dbReference>
<name>A0A558RAY6_9SPHN</name>
<evidence type="ECO:0000313" key="7">
    <source>
        <dbReference type="Proteomes" id="UP000318681"/>
    </source>
</evidence>
<protein>
    <submittedName>
        <fullName evidence="6">DUF4102 domain-containing protein</fullName>
    </submittedName>
</protein>
<dbReference type="GO" id="GO:0015074">
    <property type="term" value="P:DNA integration"/>
    <property type="evidence" value="ECO:0007669"/>
    <property type="project" value="UniProtKB-KW"/>
</dbReference>
<evidence type="ECO:0000256" key="3">
    <source>
        <dbReference type="ARBA" id="ARBA00023125"/>
    </source>
</evidence>
<keyword evidence="3 4" id="KW-0238">DNA-binding</keyword>
<evidence type="ECO:0000256" key="1">
    <source>
        <dbReference type="ARBA" id="ARBA00008857"/>
    </source>
</evidence>
<dbReference type="InterPro" id="IPR010998">
    <property type="entry name" value="Integrase_recombinase_N"/>
</dbReference>
<organism evidence="6 7">
    <name type="scientific">Alterirhizorhabdus solaris</name>
    <dbReference type="NCBI Taxonomy" id="2529389"/>
    <lineage>
        <taxon>Bacteria</taxon>
        <taxon>Pseudomonadati</taxon>
        <taxon>Pseudomonadota</taxon>
        <taxon>Alphaproteobacteria</taxon>
        <taxon>Sphingomonadales</taxon>
        <taxon>Rhizorhabdaceae</taxon>
        <taxon>Alterirhizorhabdus</taxon>
    </lineage>
</organism>
<dbReference type="GO" id="GO:0003677">
    <property type="term" value="F:DNA binding"/>
    <property type="evidence" value="ECO:0007669"/>
    <property type="project" value="UniProtKB-UniRule"/>
</dbReference>
<dbReference type="PANTHER" id="PTHR30629">
    <property type="entry name" value="PROPHAGE INTEGRASE"/>
    <property type="match status" value="1"/>
</dbReference>
<comment type="similarity">
    <text evidence="1">Belongs to the 'phage' integrase family.</text>
</comment>
<dbReference type="InterPro" id="IPR053876">
    <property type="entry name" value="Phage_int_M"/>
</dbReference>
<accession>A0A558RAY6</accession>
<dbReference type="RefSeq" id="WP_145148400.1">
    <property type="nucleotide sequence ID" value="NZ_VNIM01000009.1"/>
</dbReference>
<gene>
    <name evidence="6" type="ORF">FOY91_04045</name>
</gene>
<dbReference type="Pfam" id="PF22022">
    <property type="entry name" value="Phage_int_M"/>
    <property type="match status" value="1"/>
</dbReference>
<dbReference type="InterPro" id="IPR038488">
    <property type="entry name" value="Integrase_DNA-bd_sf"/>
</dbReference>
<dbReference type="Gene3D" id="3.30.160.390">
    <property type="entry name" value="Integrase, DNA-binding domain"/>
    <property type="match status" value="1"/>
</dbReference>
<dbReference type="EMBL" id="VNIM01000009">
    <property type="protein sequence ID" value="TVV76567.1"/>
    <property type="molecule type" value="Genomic_DNA"/>
</dbReference>
<keyword evidence="7" id="KW-1185">Reference proteome</keyword>
<dbReference type="PANTHER" id="PTHR30629:SF2">
    <property type="entry name" value="PROPHAGE INTEGRASE INTS-RELATED"/>
    <property type="match status" value="1"/>
</dbReference>